<proteinExistence type="predicted"/>
<dbReference type="AlphaFoldDB" id="A0AAN6ET19"/>
<evidence type="ECO:0000256" key="1">
    <source>
        <dbReference type="SAM" id="Phobius"/>
    </source>
</evidence>
<keyword evidence="1" id="KW-1133">Transmembrane helix</keyword>
<feature type="transmembrane region" description="Helical" evidence="1">
    <location>
        <begin position="6"/>
        <end position="28"/>
    </location>
</feature>
<dbReference type="EMBL" id="JAJGCB010000011">
    <property type="protein sequence ID" value="KAJ8990234.1"/>
    <property type="molecule type" value="Genomic_DNA"/>
</dbReference>
<keyword evidence="1" id="KW-0812">Transmembrane</keyword>
<evidence type="ECO:0000313" key="2">
    <source>
        <dbReference type="EMBL" id="KAJ8990234.1"/>
    </source>
</evidence>
<sequence>MSDSPYPAFTFVMVPIAMAIGWCVKVWLDADGRRYEVDVVNQRILKVAQWDHEYKMKALGSPSTSAAEDAGRGESS</sequence>
<dbReference type="Proteomes" id="UP001161757">
    <property type="component" value="Unassembled WGS sequence"/>
</dbReference>
<reference evidence="2" key="1">
    <citation type="submission" date="2023-01" db="EMBL/GenBank/DDBJ databases">
        <title>Exophiala dermititidis isolated from Cystic Fibrosis Patient.</title>
        <authorList>
            <person name="Kurbessoian T."/>
            <person name="Crocker A."/>
            <person name="Murante D."/>
            <person name="Hogan D.A."/>
            <person name="Stajich J.E."/>
        </authorList>
    </citation>
    <scope>NUCLEOTIDE SEQUENCE</scope>
    <source>
        <strain evidence="2">Ex8</strain>
    </source>
</reference>
<organism evidence="2 3">
    <name type="scientific">Exophiala dermatitidis</name>
    <name type="common">Black yeast-like fungus</name>
    <name type="synonym">Wangiella dermatitidis</name>
    <dbReference type="NCBI Taxonomy" id="5970"/>
    <lineage>
        <taxon>Eukaryota</taxon>
        <taxon>Fungi</taxon>
        <taxon>Dikarya</taxon>
        <taxon>Ascomycota</taxon>
        <taxon>Pezizomycotina</taxon>
        <taxon>Eurotiomycetes</taxon>
        <taxon>Chaetothyriomycetidae</taxon>
        <taxon>Chaetothyriales</taxon>
        <taxon>Herpotrichiellaceae</taxon>
        <taxon>Exophiala</taxon>
    </lineage>
</organism>
<evidence type="ECO:0000313" key="3">
    <source>
        <dbReference type="Proteomes" id="UP001161757"/>
    </source>
</evidence>
<gene>
    <name evidence="2" type="ORF">HRR80_005721</name>
</gene>
<accession>A0AAN6ET19</accession>
<keyword evidence="1" id="KW-0472">Membrane</keyword>
<protein>
    <submittedName>
        <fullName evidence="2">Uncharacterized protein</fullName>
    </submittedName>
</protein>
<name>A0AAN6ET19_EXODE</name>
<comment type="caution">
    <text evidence="2">The sequence shown here is derived from an EMBL/GenBank/DDBJ whole genome shotgun (WGS) entry which is preliminary data.</text>
</comment>